<dbReference type="GO" id="GO:0016874">
    <property type="term" value="F:ligase activity"/>
    <property type="evidence" value="ECO:0007669"/>
    <property type="project" value="UniProtKB-KW"/>
</dbReference>
<comment type="similarity">
    <text evidence="7">Belongs to the GlnE family.</text>
</comment>
<dbReference type="RefSeq" id="WP_341596350.1">
    <property type="nucleotide sequence ID" value="NZ_JBAKAZ010000005.1"/>
</dbReference>
<dbReference type="Gene3D" id="1.10.4050.10">
    <property type="entry name" value="Glutamine synthase adenylyltransferase GlnE"/>
    <property type="match status" value="1"/>
</dbReference>
<dbReference type="Pfam" id="PF03710">
    <property type="entry name" value="GlnE"/>
    <property type="match status" value="2"/>
</dbReference>
<evidence type="ECO:0000259" key="8">
    <source>
        <dbReference type="Pfam" id="PF03710"/>
    </source>
</evidence>
<dbReference type="GO" id="GO:0008882">
    <property type="term" value="F:[glutamate-ammonia-ligase] adenylyltransferase activity"/>
    <property type="evidence" value="ECO:0007669"/>
    <property type="project" value="UniProtKB-EC"/>
</dbReference>
<evidence type="ECO:0000256" key="1">
    <source>
        <dbReference type="ARBA" id="ARBA00022679"/>
    </source>
</evidence>
<dbReference type="InterPro" id="IPR013546">
    <property type="entry name" value="PII_UdlTrfase/GS_AdlTrfase"/>
</dbReference>
<dbReference type="Pfam" id="PF08335">
    <property type="entry name" value="GlnD_UR_UTase"/>
    <property type="match status" value="2"/>
</dbReference>
<feature type="domain" description="PII-uridylyltransferase/Glutamine-synthetase adenylyltransferase" evidence="9">
    <location>
        <begin position="298"/>
        <end position="435"/>
    </location>
</feature>
<sequence length="951" mass="109300">MSLMSEVAQKYMEQLKERCDLSFLTDQQRSELINVFGLSDFIADSLIKQPALLPTLFDSGLLDTAERQASLTLELQNILASVDSEANLHQALRLFRRKHMVVIAWRELLNKSTLAESLEHTSLLADQLIYQSLQWLHNLQCKEQGTPLADSGKEQTMYVFAMGKLGGQELNFSSDIDLIFAYPERGQTQGGRRVIENSAFFTKLGQRLIAALHQITVDGFVYRVDMRLRPFGDSGPLVSTFNSIEDYYQTHGREWERYAMVKARVIGAEGEYKEELESMLRPFVFRRYIDFSAIESLRKMKAMISAEVRRKGLKDNIKLGMGGIREIEFVAQAFQLIHGGRNAQLQCKSLQETLHVLADLEILPKERIDCLLHSYQFLRAVENILQQIGDQQTQTLPDNELDKLRLIKVMKFDDWEGFYSRLNQVMENVHDEFNWVVGETEEQQHEPDKEFIEIWELDLSSEYIEPLLTESINCEEVSEQEIASFATSIVSLKAEMKRRPIGPRGQDTVDKLLPRLISLICSYPKPAQLFERIHHLILNIMRRTAYLELLNENEGALKQLLKLCAASPRVSSQLANYPMLLDELLDPQKLYNPTKLGEYQSELQQFMLRIPEEDMEQQMEALRQFKQMQLLHIATADIAKGIKLPQVSDHLTCLSEAIFNYVVQIAWNQVTEKFGTPSNVVGTDRKGFAVIAYGKMGGFELGYGSDLDVVFLHETNIKGMTDGRRSIDNQLFYFRLAQRIIHLFISRTTSGILYEIDMRLRPSGDSGPLVAGLAGFNRYLKEDAWTWEHQALVRSRPVFIDSCMREEFDNIRRGILSQQRDLLTLKTDVSKMRDKMRAHLNRAKADQFDLKQSPGGMVDIEFIAQYLVLAHSHQFPELLTQWPDNLRIFSACQEAGLLTEKETNALIDAYCHIRDMAHRLTLSKEHRIISNAGCEEDRKTVIAIWDKLFTL</sequence>
<dbReference type="EMBL" id="JBAKAZ010000005">
    <property type="protein sequence ID" value="MEL0628401.1"/>
    <property type="molecule type" value="Genomic_DNA"/>
</dbReference>
<keyword evidence="6 7" id="KW-0511">Multifunctional enzyme</keyword>
<keyword evidence="4 7" id="KW-0067">ATP-binding</keyword>
<feature type="domain" description="PII-uridylyltransferase/Glutamine-synthetase adenylyltransferase" evidence="9">
    <location>
        <begin position="831"/>
        <end position="924"/>
    </location>
</feature>
<keyword evidence="11" id="KW-1185">Reference proteome</keyword>
<dbReference type="Proteomes" id="UP001369082">
    <property type="component" value="Unassembled WGS sequence"/>
</dbReference>
<gene>
    <name evidence="7 10" type="primary">glnE</name>
    <name evidence="10" type="ORF">V6256_02160</name>
</gene>
<keyword evidence="2 7" id="KW-0548">Nucleotidyltransferase</keyword>
<reference evidence="10 11" key="1">
    <citation type="submission" date="2024-02" db="EMBL/GenBank/DDBJ databases">
        <title>Bacteria isolated from the canopy kelp, Nereocystis luetkeana.</title>
        <authorList>
            <person name="Pfister C.A."/>
            <person name="Younker I.T."/>
            <person name="Light S.H."/>
        </authorList>
    </citation>
    <scope>NUCLEOTIDE SEQUENCE [LARGE SCALE GENOMIC DNA]</scope>
    <source>
        <strain evidence="10 11">TI.1.05</strain>
    </source>
</reference>
<dbReference type="Gene3D" id="1.20.120.330">
    <property type="entry name" value="Nucleotidyltransferases domain 2"/>
    <property type="match status" value="2"/>
</dbReference>
<evidence type="ECO:0000256" key="3">
    <source>
        <dbReference type="ARBA" id="ARBA00022741"/>
    </source>
</evidence>
<comment type="catalytic activity">
    <reaction evidence="7">
        <text>[glutamine synthetase]-O(4)-(5'-adenylyl)-L-tyrosine + phosphate = [glutamine synthetase]-L-tyrosine + ADP</text>
        <dbReference type="Rhea" id="RHEA:43716"/>
        <dbReference type="Rhea" id="RHEA-COMP:10660"/>
        <dbReference type="Rhea" id="RHEA-COMP:10661"/>
        <dbReference type="ChEBI" id="CHEBI:43474"/>
        <dbReference type="ChEBI" id="CHEBI:46858"/>
        <dbReference type="ChEBI" id="CHEBI:83624"/>
        <dbReference type="ChEBI" id="CHEBI:456216"/>
        <dbReference type="EC" id="2.7.7.89"/>
    </reaction>
</comment>
<evidence type="ECO:0000313" key="11">
    <source>
        <dbReference type="Proteomes" id="UP001369082"/>
    </source>
</evidence>
<feature type="region of interest" description="Adenylyl transferase" evidence="7">
    <location>
        <begin position="454"/>
        <end position="951"/>
    </location>
</feature>
<comment type="function">
    <text evidence="7">Involved in the regulation of glutamine synthetase GlnA, a key enzyme in the process to assimilate ammonia. When cellular nitrogen levels are high, the C-terminal adenylyl transferase (AT) inactivates GlnA by covalent transfer of an adenylyl group from ATP to specific tyrosine residue of GlnA, thus reducing its activity. Conversely, when nitrogen levels are low, the N-terminal adenylyl removase (AR) activates GlnA by removing the adenylyl group by phosphorolysis, increasing its activity. The regulatory region of GlnE binds the signal transduction protein PII (GlnB) which indicates the nitrogen status of the cell.</text>
</comment>
<evidence type="ECO:0000256" key="5">
    <source>
        <dbReference type="ARBA" id="ARBA00022842"/>
    </source>
</evidence>
<evidence type="ECO:0000256" key="7">
    <source>
        <dbReference type="HAMAP-Rule" id="MF_00802"/>
    </source>
</evidence>
<feature type="region of interest" description="Adenylyl removase" evidence="7">
    <location>
        <begin position="1"/>
        <end position="448"/>
    </location>
</feature>
<evidence type="ECO:0000256" key="4">
    <source>
        <dbReference type="ARBA" id="ARBA00022840"/>
    </source>
</evidence>
<keyword evidence="1 7" id="KW-0808">Transferase</keyword>
<dbReference type="CDD" id="cd05401">
    <property type="entry name" value="NT_GlnE_GlnD_like"/>
    <property type="match status" value="2"/>
</dbReference>
<dbReference type="HAMAP" id="MF_00802">
    <property type="entry name" value="GlnE"/>
    <property type="match status" value="1"/>
</dbReference>
<keyword evidence="5 7" id="KW-0460">Magnesium</keyword>
<organism evidence="10 11">
    <name type="scientific">Psychromonas aquatilis</name>
    <dbReference type="NCBI Taxonomy" id="2005072"/>
    <lineage>
        <taxon>Bacteria</taxon>
        <taxon>Pseudomonadati</taxon>
        <taxon>Pseudomonadota</taxon>
        <taxon>Gammaproteobacteria</taxon>
        <taxon>Alteromonadales</taxon>
        <taxon>Psychromonadaceae</taxon>
        <taxon>Psychromonas</taxon>
    </lineage>
</organism>
<dbReference type="SUPFAM" id="SSF81593">
    <property type="entry name" value="Nucleotidyltransferase substrate binding subunit/domain"/>
    <property type="match status" value="2"/>
</dbReference>
<comment type="caution">
    <text evidence="10">The sequence shown here is derived from an EMBL/GenBank/DDBJ whole genome shotgun (WGS) entry which is preliminary data.</text>
</comment>
<evidence type="ECO:0000256" key="6">
    <source>
        <dbReference type="ARBA" id="ARBA00023268"/>
    </source>
</evidence>
<comment type="cofactor">
    <cofactor evidence="7">
        <name>Mg(2+)</name>
        <dbReference type="ChEBI" id="CHEBI:18420"/>
    </cofactor>
</comment>
<accession>A0ABU9GM73</accession>
<dbReference type="SUPFAM" id="SSF81301">
    <property type="entry name" value="Nucleotidyltransferase"/>
    <property type="match status" value="2"/>
</dbReference>
<dbReference type="PANTHER" id="PTHR30621:SF0">
    <property type="entry name" value="BIFUNCTIONAL GLUTAMINE SYNTHETASE ADENYLYLTRANSFERASE_ADENYLYL-REMOVING ENZYME"/>
    <property type="match status" value="1"/>
</dbReference>
<feature type="domain" description="Glutamate-ammonia ligase adenylyltransferase repeated" evidence="8">
    <location>
        <begin position="31"/>
        <end position="276"/>
    </location>
</feature>
<name>A0ABU9GM73_9GAMM</name>
<dbReference type="InterPro" id="IPR043519">
    <property type="entry name" value="NT_sf"/>
</dbReference>
<evidence type="ECO:0000259" key="9">
    <source>
        <dbReference type="Pfam" id="PF08335"/>
    </source>
</evidence>
<keyword evidence="10" id="KW-0436">Ligase</keyword>
<keyword evidence="3 7" id="KW-0547">Nucleotide-binding</keyword>
<dbReference type="EC" id="2.7.7.89" evidence="7"/>
<feature type="domain" description="Glutamate-ammonia ligase adenylyltransferase repeated" evidence="8">
    <location>
        <begin position="557"/>
        <end position="809"/>
    </location>
</feature>
<dbReference type="Gene3D" id="1.20.120.1510">
    <property type="match status" value="1"/>
</dbReference>
<dbReference type="NCBIfam" id="NF008292">
    <property type="entry name" value="PRK11072.1"/>
    <property type="match status" value="1"/>
</dbReference>
<proteinExistence type="inferred from homology"/>
<evidence type="ECO:0000256" key="2">
    <source>
        <dbReference type="ARBA" id="ARBA00022695"/>
    </source>
</evidence>
<dbReference type="Gene3D" id="3.30.460.10">
    <property type="entry name" value="Beta Polymerase, domain 2"/>
    <property type="match status" value="2"/>
</dbReference>
<evidence type="ECO:0000313" key="10">
    <source>
        <dbReference type="EMBL" id="MEL0628401.1"/>
    </source>
</evidence>
<dbReference type="EC" id="2.7.7.42" evidence="7"/>
<dbReference type="GO" id="GO:0047388">
    <property type="term" value="F:[glutamine synthetase]-adenylyl-L-tyrosine phosphorylase activity"/>
    <property type="evidence" value="ECO:0007669"/>
    <property type="project" value="UniProtKB-EC"/>
</dbReference>
<comment type="catalytic activity">
    <reaction evidence="7">
        <text>[glutamine synthetase]-L-tyrosine + ATP = [glutamine synthetase]-O(4)-(5'-adenylyl)-L-tyrosine + diphosphate</text>
        <dbReference type="Rhea" id="RHEA:18589"/>
        <dbReference type="Rhea" id="RHEA-COMP:10660"/>
        <dbReference type="Rhea" id="RHEA-COMP:10661"/>
        <dbReference type="ChEBI" id="CHEBI:30616"/>
        <dbReference type="ChEBI" id="CHEBI:33019"/>
        <dbReference type="ChEBI" id="CHEBI:46858"/>
        <dbReference type="ChEBI" id="CHEBI:83624"/>
        <dbReference type="EC" id="2.7.7.42"/>
    </reaction>
</comment>
<dbReference type="PANTHER" id="PTHR30621">
    <property type="entry name" value="GLUTAMINE SYNTHETASE ADENYLYLTRANSFERASE"/>
    <property type="match status" value="1"/>
</dbReference>
<dbReference type="InterPro" id="IPR005190">
    <property type="entry name" value="GlnE_rpt_dom"/>
</dbReference>
<protein>
    <recommendedName>
        <fullName evidence="7">Bifunctional glutamine synthetase adenylyltransferase/adenylyl-removing enzyme</fullName>
    </recommendedName>
    <alternativeName>
        <fullName evidence="7">ATP:glutamine synthetase adenylyltransferase</fullName>
    </alternativeName>
    <alternativeName>
        <fullName evidence="7">ATase</fullName>
    </alternativeName>
    <domain>
        <recommendedName>
            <fullName evidence="7">Glutamine synthetase adenylyl-L-tyrosine phosphorylase</fullName>
            <ecNumber evidence="7">2.7.7.89</ecNumber>
        </recommendedName>
        <alternativeName>
            <fullName evidence="7">Adenylyl removase</fullName>
            <shortName evidence="7">AR</shortName>
            <shortName evidence="7">AT-N</shortName>
        </alternativeName>
    </domain>
    <domain>
        <recommendedName>
            <fullName evidence="7">Glutamine synthetase adenylyl transferase</fullName>
            <ecNumber evidence="7">2.7.7.42</ecNumber>
        </recommendedName>
        <alternativeName>
            <fullName evidence="7">Adenylyl transferase</fullName>
            <shortName evidence="7">AT</shortName>
            <shortName evidence="7">AT-C</shortName>
        </alternativeName>
    </domain>
</protein>
<dbReference type="InterPro" id="IPR023057">
    <property type="entry name" value="GlnE"/>
</dbReference>